<dbReference type="Proteomes" id="UP001321473">
    <property type="component" value="Unassembled WGS sequence"/>
</dbReference>
<dbReference type="Gene3D" id="1.10.1380.10">
    <property type="entry name" value="Neutral endopeptidase , domain2"/>
    <property type="match status" value="2"/>
</dbReference>
<dbReference type="EMBL" id="JARKHS020016188">
    <property type="protein sequence ID" value="KAK8773871.1"/>
    <property type="molecule type" value="Genomic_DNA"/>
</dbReference>
<evidence type="ECO:0000313" key="4">
    <source>
        <dbReference type="Proteomes" id="UP001321473"/>
    </source>
</evidence>
<dbReference type="InterPro" id="IPR000718">
    <property type="entry name" value="Peptidase_M13"/>
</dbReference>
<evidence type="ECO:0000313" key="3">
    <source>
        <dbReference type="EMBL" id="KAK8773871.1"/>
    </source>
</evidence>
<keyword evidence="4" id="KW-1185">Reference proteome</keyword>
<gene>
    <name evidence="3" type="ORF">V5799_011596</name>
</gene>
<sequence>MPGHLRTPFPAVTDQRGANNSLSLPECALRSATYQNKRDGSCQEQSYKLKIETIPEVLSPETETPDEIANTAARAMDSKHAHVNGENFREVHTAVVLGDEEPPWALLGCALVLVGAILTSLLALIYALTTVVAPSETTQPAPSVSLTSGTVYCSSEFCDREANYLGSLLGTSGKGACHNFYEHVCGGWSRAHPLGGSTGAGAALSTDTIIQDTIDNELASLLPANRAEDVALAAALYAACAERNKADAASDHIKELFKAWKIRLWPRDTNSSVREVWEFAGELVRDLGFGSIVDIAVGIRATDDGNPVVELRQPAHALSCNGAWRVPVAMLLHNALSDLSLEFTHAPRPEIMDEIISAFIRLGSCPAYLALADFNGVTFGRPLAALTNLSELNDDVRQFLGIAFEGVTRLRPDTVVVLKPASYVREYLAASVRELAPRALMNYMGLLALVHLSPFLPERHLHLRQLFAKILRGRTLPDVSNSSTLCLMAVERALPACFRKLSASLFRAAEYDVRVPEKLSQLEDAFAHNVRHLAWMNDELAVVNRYQLKHRRASHLGLATGTNASCVPSGVTMRTDSPVQFYRDVCRAQQRSVLEPIIAGRSVAAHRVATVRPSSVRAVYDRLLRRVLVPAALFNTSVPGNSAGFSLQLARYAVRFYRALLDALFLDDWDRVEDEAVRQKLQVLLQCFGWDLRELPATLKGSVGLNPARSTAALLLQTAALQFAFRAFQDLWQVRRTWNADFRYRRLPSLSVEALFFVYYALDNCETSDPVYKGDQRLPAEHRVNLPLRHLAEFAPLFNCSADAVMGRPGRSCAVVTPAT</sequence>
<comment type="similarity">
    <text evidence="1">Belongs to the peptidase M13 family.</text>
</comment>
<dbReference type="InterPro" id="IPR008753">
    <property type="entry name" value="Peptidase_M13_N"/>
</dbReference>
<dbReference type="SUPFAM" id="SSF55486">
    <property type="entry name" value="Metalloproteases ('zincins'), catalytic domain"/>
    <property type="match status" value="1"/>
</dbReference>
<dbReference type="PANTHER" id="PTHR11733:SF241">
    <property type="entry name" value="GH26575P-RELATED"/>
    <property type="match status" value="1"/>
</dbReference>
<dbReference type="PANTHER" id="PTHR11733">
    <property type="entry name" value="ZINC METALLOPROTEASE FAMILY M13 NEPRILYSIN-RELATED"/>
    <property type="match status" value="1"/>
</dbReference>
<accession>A0AAQ4EGT6</accession>
<feature type="domain" description="Peptidase M13 N-terminal" evidence="2">
    <location>
        <begin position="177"/>
        <end position="539"/>
    </location>
</feature>
<dbReference type="GO" id="GO:0016485">
    <property type="term" value="P:protein processing"/>
    <property type="evidence" value="ECO:0007669"/>
    <property type="project" value="TreeGrafter"/>
</dbReference>
<dbReference type="AlphaFoldDB" id="A0AAQ4EGT6"/>
<evidence type="ECO:0000259" key="2">
    <source>
        <dbReference type="Pfam" id="PF05649"/>
    </source>
</evidence>
<dbReference type="Gene3D" id="3.40.390.10">
    <property type="entry name" value="Collagenase (Catalytic Domain)"/>
    <property type="match status" value="3"/>
</dbReference>
<dbReference type="GO" id="GO:0004222">
    <property type="term" value="F:metalloendopeptidase activity"/>
    <property type="evidence" value="ECO:0007669"/>
    <property type="project" value="InterPro"/>
</dbReference>
<dbReference type="PROSITE" id="PS51885">
    <property type="entry name" value="NEPRILYSIN"/>
    <property type="match status" value="1"/>
</dbReference>
<dbReference type="Pfam" id="PF05649">
    <property type="entry name" value="Peptidase_M13_N"/>
    <property type="match status" value="1"/>
</dbReference>
<protein>
    <recommendedName>
        <fullName evidence="2">Peptidase M13 N-terminal domain-containing protein</fullName>
    </recommendedName>
</protein>
<evidence type="ECO:0000256" key="1">
    <source>
        <dbReference type="ARBA" id="ARBA00007357"/>
    </source>
</evidence>
<name>A0AAQ4EGT6_AMBAM</name>
<dbReference type="InterPro" id="IPR024079">
    <property type="entry name" value="MetalloPept_cat_dom_sf"/>
</dbReference>
<dbReference type="InterPro" id="IPR042089">
    <property type="entry name" value="Peptidase_M13_dom_2"/>
</dbReference>
<dbReference type="GO" id="GO:0005886">
    <property type="term" value="C:plasma membrane"/>
    <property type="evidence" value="ECO:0007669"/>
    <property type="project" value="TreeGrafter"/>
</dbReference>
<reference evidence="3 4" key="1">
    <citation type="journal article" date="2023" name="Arcadia Sci">
        <title>De novo assembly of a long-read Amblyomma americanum tick genome.</title>
        <authorList>
            <person name="Chou S."/>
            <person name="Poskanzer K.E."/>
            <person name="Rollins M."/>
            <person name="Thuy-Boun P.S."/>
        </authorList>
    </citation>
    <scope>NUCLEOTIDE SEQUENCE [LARGE SCALE GENOMIC DNA]</scope>
    <source>
        <strain evidence="3">F_SG_1</strain>
        <tissue evidence="3">Salivary glands</tissue>
    </source>
</reference>
<comment type="caution">
    <text evidence="3">The sequence shown here is derived from an EMBL/GenBank/DDBJ whole genome shotgun (WGS) entry which is preliminary data.</text>
</comment>
<proteinExistence type="inferred from homology"/>
<organism evidence="3 4">
    <name type="scientific">Amblyomma americanum</name>
    <name type="common">Lone star tick</name>
    <dbReference type="NCBI Taxonomy" id="6943"/>
    <lineage>
        <taxon>Eukaryota</taxon>
        <taxon>Metazoa</taxon>
        <taxon>Ecdysozoa</taxon>
        <taxon>Arthropoda</taxon>
        <taxon>Chelicerata</taxon>
        <taxon>Arachnida</taxon>
        <taxon>Acari</taxon>
        <taxon>Parasitiformes</taxon>
        <taxon>Ixodida</taxon>
        <taxon>Ixodoidea</taxon>
        <taxon>Ixodidae</taxon>
        <taxon>Amblyomminae</taxon>
        <taxon>Amblyomma</taxon>
    </lineage>
</organism>